<organism evidence="2 3">
    <name type="scientific">Mycoemilia scoparia</name>
    <dbReference type="NCBI Taxonomy" id="417184"/>
    <lineage>
        <taxon>Eukaryota</taxon>
        <taxon>Fungi</taxon>
        <taxon>Fungi incertae sedis</taxon>
        <taxon>Zoopagomycota</taxon>
        <taxon>Kickxellomycotina</taxon>
        <taxon>Kickxellomycetes</taxon>
        <taxon>Kickxellales</taxon>
        <taxon>Kickxellaceae</taxon>
        <taxon>Mycoemilia</taxon>
    </lineage>
</organism>
<feature type="compositionally biased region" description="Low complexity" evidence="1">
    <location>
        <begin position="25"/>
        <end position="41"/>
    </location>
</feature>
<dbReference type="Gene3D" id="2.40.40.10">
    <property type="entry name" value="RlpA-like domain"/>
    <property type="match status" value="1"/>
</dbReference>
<dbReference type="AlphaFoldDB" id="A0A9W7ZUF5"/>
<gene>
    <name evidence="2" type="ORF">H4219_003644</name>
</gene>
<accession>A0A9W7ZUF5</accession>
<dbReference type="SUPFAM" id="SSF50685">
    <property type="entry name" value="Barwin-like endoglucanases"/>
    <property type="match status" value="1"/>
</dbReference>
<sequence length="138" mass="14221">MSAVIVHGQADGNGKNPDDGVKDASSSGDSNEGSNNSIEGIVNIMSSGGSDTGCGDLDTSDDELVGIVYDEGLSDFSSICGKKACITSTKYKPTNITVTLVGPCVFCKKGGLEISRAAIEQLNDGMLTGGIEVSWRYC</sequence>
<evidence type="ECO:0000256" key="1">
    <source>
        <dbReference type="SAM" id="MobiDB-lite"/>
    </source>
</evidence>
<feature type="region of interest" description="Disordered" evidence="1">
    <location>
        <begin position="1"/>
        <end position="54"/>
    </location>
</feature>
<dbReference type="CDD" id="cd22191">
    <property type="entry name" value="DPBB_RlpA_EXP_N-like"/>
    <property type="match status" value="1"/>
</dbReference>
<reference evidence="2" key="1">
    <citation type="submission" date="2022-07" db="EMBL/GenBank/DDBJ databases">
        <title>Phylogenomic reconstructions and comparative analyses of Kickxellomycotina fungi.</title>
        <authorList>
            <person name="Reynolds N.K."/>
            <person name="Stajich J.E."/>
            <person name="Barry K."/>
            <person name="Grigoriev I.V."/>
            <person name="Crous P."/>
            <person name="Smith M.E."/>
        </authorList>
    </citation>
    <scope>NUCLEOTIDE SEQUENCE</scope>
    <source>
        <strain evidence="2">NBRC 100468</strain>
    </source>
</reference>
<name>A0A9W7ZUF5_9FUNG</name>
<dbReference type="InterPro" id="IPR036908">
    <property type="entry name" value="RlpA-like_sf"/>
</dbReference>
<evidence type="ECO:0000313" key="2">
    <source>
        <dbReference type="EMBL" id="KAJ1916685.1"/>
    </source>
</evidence>
<dbReference type="Proteomes" id="UP001150538">
    <property type="component" value="Unassembled WGS sequence"/>
</dbReference>
<keyword evidence="3" id="KW-1185">Reference proteome</keyword>
<evidence type="ECO:0000313" key="3">
    <source>
        <dbReference type="Proteomes" id="UP001150538"/>
    </source>
</evidence>
<dbReference type="EMBL" id="JANBPU010000095">
    <property type="protein sequence ID" value="KAJ1916685.1"/>
    <property type="molecule type" value="Genomic_DNA"/>
</dbReference>
<proteinExistence type="predicted"/>
<protein>
    <submittedName>
        <fullName evidence="2">Uncharacterized protein</fullName>
    </submittedName>
</protein>
<comment type="caution">
    <text evidence="2">The sequence shown here is derived from an EMBL/GenBank/DDBJ whole genome shotgun (WGS) entry which is preliminary data.</text>
</comment>